<comment type="subcellular location">
    <subcellularLocation>
        <location evidence="1">Membrane</location>
        <topology evidence="1">Multi-pass membrane protein</topology>
    </subcellularLocation>
</comment>
<dbReference type="HOGENOM" id="CLU_046494_0_0_1"/>
<keyword evidence="4 5" id="KW-0472">Membrane</keyword>
<accession>B5Y5W4</accession>
<reference evidence="6 7" key="1">
    <citation type="journal article" date="2008" name="Nature">
        <title>The Phaeodactylum genome reveals the evolutionary history of diatom genomes.</title>
        <authorList>
            <person name="Bowler C."/>
            <person name="Allen A.E."/>
            <person name="Badger J.H."/>
            <person name="Grimwood J."/>
            <person name="Jabbari K."/>
            <person name="Kuo A."/>
            <person name="Maheswari U."/>
            <person name="Martens C."/>
            <person name="Maumus F."/>
            <person name="Otillar R.P."/>
            <person name="Rayko E."/>
            <person name="Salamov A."/>
            <person name="Vandepoele K."/>
            <person name="Beszteri B."/>
            <person name="Gruber A."/>
            <person name="Heijde M."/>
            <person name="Katinka M."/>
            <person name="Mock T."/>
            <person name="Valentin K."/>
            <person name="Verret F."/>
            <person name="Berges J.A."/>
            <person name="Brownlee C."/>
            <person name="Cadoret J.P."/>
            <person name="Chiovitti A."/>
            <person name="Choi C.J."/>
            <person name="Coesel S."/>
            <person name="De Martino A."/>
            <person name="Detter J.C."/>
            <person name="Durkin C."/>
            <person name="Falciatore A."/>
            <person name="Fournet J."/>
            <person name="Haruta M."/>
            <person name="Huysman M.J."/>
            <person name="Jenkins B.D."/>
            <person name="Jiroutova K."/>
            <person name="Jorgensen R.E."/>
            <person name="Joubert Y."/>
            <person name="Kaplan A."/>
            <person name="Kroger N."/>
            <person name="Kroth P.G."/>
            <person name="La Roche J."/>
            <person name="Lindquist E."/>
            <person name="Lommer M."/>
            <person name="Martin-Jezequel V."/>
            <person name="Lopez P.J."/>
            <person name="Lucas S."/>
            <person name="Mangogna M."/>
            <person name="McGinnis K."/>
            <person name="Medlin L.K."/>
            <person name="Montsant A."/>
            <person name="Oudot-Le Secq M.P."/>
            <person name="Napoli C."/>
            <person name="Obornik M."/>
            <person name="Parker M.S."/>
            <person name="Petit J.L."/>
            <person name="Porcel B.M."/>
            <person name="Poulsen N."/>
            <person name="Robison M."/>
            <person name="Rychlewski L."/>
            <person name="Rynearson T.A."/>
            <person name="Schmutz J."/>
            <person name="Shapiro H."/>
            <person name="Siaut M."/>
            <person name="Stanley M."/>
            <person name="Sussman M.R."/>
            <person name="Taylor A.R."/>
            <person name="Vardi A."/>
            <person name="von Dassow P."/>
            <person name="Vyverman W."/>
            <person name="Willis A."/>
            <person name="Wyrwicz L.S."/>
            <person name="Rokhsar D.S."/>
            <person name="Weissenbach J."/>
            <person name="Armbrust E.V."/>
            <person name="Green B.R."/>
            <person name="Van de Peer Y."/>
            <person name="Grigoriev I.V."/>
        </authorList>
    </citation>
    <scope>NUCLEOTIDE SEQUENCE [LARGE SCALE GENOMIC DNA]</scope>
    <source>
        <strain evidence="6 7">CCAP 1055/1</strain>
    </source>
</reference>
<feature type="transmembrane region" description="Helical" evidence="5">
    <location>
        <begin position="205"/>
        <end position="225"/>
    </location>
</feature>
<dbReference type="RefSeq" id="XP_002186260.1">
    <property type="nucleotide sequence ID" value="XM_002186224.1"/>
</dbReference>
<organism evidence="6 7">
    <name type="scientific">Phaeodactylum tricornutum (strain CCAP 1055/1)</name>
    <dbReference type="NCBI Taxonomy" id="556484"/>
    <lineage>
        <taxon>Eukaryota</taxon>
        <taxon>Sar</taxon>
        <taxon>Stramenopiles</taxon>
        <taxon>Ochrophyta</taxon>
        <taxon>Bacillariophyta</taxon>
        <taxon>Bacillariophyceae</taxon>
        <taxon>Bacillariophycidae</taxon>
        <taxon>Naviculales</taxon>
        <taxon>Phaeodactylaceae</taxon>
        <taxon>Phaeodactylum</taxon>
    </lineage>
</organism>
<keyword evidence="2 5" id="KW-0812">Transmembrane</keyword>
<feature type="non-terminal residue" evidence="6">
    <location>
        <position position="286"/>
    </location>
</feature>
<reference evidence="7" key="2">
    <citation type="submission" date="2008-08" db="EMBL/GenBank/DDBJ databases">
        <authorList>
            <consortium name="Diatom Consortium"/>
            <person name="Grigoriev I."/>
            <person name="Grimwood J."/>
            <person name="Kuo A."/>
            <person name="Otillar R.P."/>
            <person name="Salamov A."/>
            <person name="Detter J.C."/>
            <person name="Lindquist E."/>
            <person name="Shapiro H."/>
            <person name="Lucas S."/>
            <person name="Glavina del Rio T."/>
            <person name="Pitluck S."/>
            <person name="Rokhsar D."/>
            <person name="Bowler C."/>
        </authorList>
    </citation>
    <scope>GENOME REANNOTATION</scope>
    <source>
        <strain evidence="7">CCAP 1055/1</strain>
    </source>
</reference>
<gene>
    <name evidence="6" type="ORF">PHATR_4234</name>
</gene>
<dbReference type="InterPro" id="IPR037185">
    <property type="entry name" value="EmrE-like"/>
</dbReference>
<evidence type="ECO:0000256" key="1">
    <source>
        <dbReference type="ARBA" id="ARBA00004141"/>
    </source>
</evidence>
<dbReference type="AlphaFoldDB" id="B5Y5W4"/>
<dbReference type="Proteomes" id="UP000000759">
    <property type="component" value="Chromosome 3"/>
</dbReference>
<dbReference type="GO" id="GO:0015165">
    <property type="term" value="F:pyrimidine nucleotide-sugar transmembrane transporter activity"/>
    <property type="evidence" value="ECO:0007669"/>
    <property type="project" value="InterPro"/>
</dbReference>
<keyword evidence="7" id="KW-1185">Reference proteome</keyword>
<dbReference type="GO" id="GO:0000139">
    <property type="term" value="C:Golgi membrane"/>
    <property type="evidence" value="ECO:0007669"/>
    <property type="project" value="InterPro"/>
</dbReference>
<feature type="transmembrane region" description="Helical" evidence="5">
    <location>
        <begin position="9"/>
        <end position="26"/>
    </location>
</feature>
<dbReference type="PANTHER" id="PTHR10231">
    <property type="entry name" value="NUCLEOTIDE-SUGAR TRANSMEMBRANE TRANSPORTER"/>
    <property type="match status" value="1"/>
</dbReference>
<evidence type="ECO:0000313" key="6">
    <source>
        <dbReference type="EMBL" id="ACI65730.1"/>
    </source>
</evidence>
<proteinExistence type="predicted"/>
<dbReference type="EMBL" id="CP001142">
    <property type="protein sequence ID" value="ACI65730.1"/>
    <property type="molecule type" value="Genomic_DNA"/>
</dbReference>
<feature type="non-terminal residue" evidence="6">
    <location>
        <position position="1"/>
    </location>
</feature>
<name>B5Y5W4_PHATC</name>
<evidence type="ECO:0000256" key="4">
    <source>
        <dbReference type="ARBA" id="ARBA00023136"/>
    </source>
</evidence>
<evidence type="ECO:0000256" key="2">
    <source>
        <dbReference type="ARBA" id="ARBA00022692"/>
    </source>
</evidence>
<feature type="transmembrane region" description="Helical" evidence="5">
    <location>
        <begin position="129"/>
        <end position="149"/>
    </location>
</feature>
<protein>
    <submittedName>
        <fullName evidence="6">Uncharacterized protein</fullName>
    </submittedName>
</protein>
<feature type="transmembrane region" description="Helical" evidence="5">
    <location>
        <begin position="169"/>
        <end position="189"/>
    </location>
</feature>
<evidence type="ECO:0000256" key="5">
    <source>
        <dbReference type="SAM" id="Phobius"/>
    </source>
</evidence>
<keyword evidence="3 5" id="KW-1133">Transmembrane helix</keyword>
<feature type="transmembrane region" description="Helical" evidence="5">
    <location>
        <begin position="245"/>
        <end position="262"/>
    </location>
</feature>
<evidence type="ECO:0000313" key="7">
    <source>
        <dbReference type="Proteomes" id="UP000000759"/>
    </source>
</evidence>
<feature type="transmembrane region" description="Helical" evidence="5">
    <location>
        <begin position="73"/>
        <end position="96"/>
    </location>
</feature>
<dbReference type="InterPro" id="IPR007271">
    <property type="entry name" value="Nuc_sug_transpt"/>
</dbReference>
<sequence length="286" mass="30427">SSPSLDRSALIYMLLLAVQFGLQPILTRRFTPPDITRSTVVLIQELVKGLLALSMMQITGSTKSALNGWSVRTWISVAAVPAVLYAIQNMAALVAYQNLDALTFNVLNQTKTLSAALCCYFVMGRKQSLTQILALLLLLLSALIMEGIVGNDPGEDNFASATAWDAKHYTHGVAPILLASFISGLAGALSQSNLQSTAGGGRNPYLFSLELCVASILVLTASLAISTDGQHVLREGFWQGWTLPTFIPIVVNSVGGILVGLVTKYAGSVRKGFALIFGILVSGLIQ</sequence>
<dbReference type="PaxDb" id="2850-Phatr4234"/>
<evidence type="ECO:0000256" key="3">
    <source>
        <dbReference type="ARBA" id="ARBA00022989"/>
    </source>
</evidence>
<dbReference type="GeneID" id="7204152"/>
<feature type="transmembrane region" description="Helical" evidence="5">
    <location>
        <begin position="46"/>
        <end position="66"/>
    </location>
</feature>
<dbReference type="InParanoid" id="B5Y5W4"/>
<dbReference type="eggNOG" id="KOG2234">
    <property type="taxonomic scope" value="Eukaryota"/>
</dbReference>
<dbReference type="Pfam" id="PF04142">
    <property type="entry name" value="Nuc_sug_transp"/>
    <property type="match status" value="1"/>
</dbReference>
<dbReference type="OrthoDB" id="408493at2759"/>
<dbReference type="SUPFAM" id="SSF103481">
    <property type="entry name" value="Multidrug resistance efflux transporter EmrE"/>
    <property type="match status" value="1"/>
</dbReference>
<dbReference type="KEGG" id="pti:PHATR_4234"/>